<dbReference type="Gene3D" id="2.30.30.140">
    <property type="match status" value="1"/>
</dbReference>
<dbReference type="WBParaSite" id="TASK_0000258601-mRNA-1">
    <property type="protein sequence ID" value="TASK_0000258601-mRNA-1"/>
    <property type="gene ID" value="TASK_0000258601"/>
</dbReference>
<dbReference type="Pfam" id="PF05712">
    <property type="entry name" value="MRG"/>
    <property type="match status" value="1"/>
</dbReference>
<evidence type="ECO:0000313" key="9">
    <source>
        <dbReference type="EMBL" id="VDK25589.1"/>
    </source>
</evidence>
<dbReference type="EMBL" id="UYRS01002113">
    <property type="protein sequence ID" value="VDK25589.1"/>
    <property type="molecule type" value="Genomic_DNA"/>
</dbReference>
<dbReference type="PANTHER" id="PTHR10880">
    <property type="entry name" value="MORTALITY FACTOR 4-LIKE PROTEIN"/>
    <property type="match status" value="1"/>
</dbReference>
<evidence type="ECO:0000256" key="5">
    <source>
        <dbReference type="ARBA" id="ARBA00023242"/>
    </source>
</evidence>
<dbReference type="GO" id="GO:0006355">
    <property type="term" value="P:regulation of DNA-templated transcription"/>
    <property type="evidence" value="ECO:0007669"/>
    <property type="project" value="InterPro"/>
</dbReference>
<dbReference type="Pfam" id="PF22732">
    <property type="entry name" value="MSL3_chromo-like"/>
    <property type="match status" value="1"/>
</dbReference>
<dbReference type="OrthoDB" id="10044771at2759"/>
<evidence type="ECO:0000256" key="3">
    <source>
        <dbReference type="ARBA" id="ARBA00023015"/>
    </source>
</evidence>
<feature type="domain" description="MRG" evidence="7">
    <location>
        <begin position="172"/>
        <end position="300"/>
    </location>
</feature>
<reference evidence="9 10" key="2">
    <citation type="submission" date="2018-11" db="EMBL/GenBank/DDBJ databases">
        <authorList>
            <consortium name="Pathogen Informatics"/>
        </authorList>
    </citation>
    <scope>NUCLEOTIDE SEQUENCE [LARGE SCALE GENOMIC DNA]</scope>
</reference>
<dbReference type="GO" id="GO:0006325">
    <property type="term" value="P:chromatin organization"/>
    <property type="evidence" value="ECO:0007669"/>
    <property type="project" value="UniProtKB-KW"/>
</dbReference>
<dbReference type="InterPro" id="IPR026541">
    <property type="entry name" value="MRG_dom"/>
</dbReference>
<accession>A0A0R3VYU2</accession>
<dbReference type="GO" id="GO:0072487">
    <property type="term" value="C:MSL complex"/>
    <property type="evidence" value="ECO:0007669"/>
    <property type="project" value="TreeGrafter"/>
</dbReference>
<evidence type="ECO:0000256" key="2">
    <source>
        <dbReference type="ARBA" id="ARBA00022853"/>
    </source>
</evidence>
<keyword evidence="3" id="KW-0805">Transcription regulation</keyword>
<dbReference type="InterPro" id="IPR038217">
    <property type="entry name" value="MRG_C_sf"/>
</dbReference>
<feature type="compositionally biased region" description="Polar residues" evidence="6">
    <location>
        <begin position="128"/>
        <end position="137"/>
    </location>
</feature>
<keyword evidence="4" id="KW-0804">Transcription</keyword>
<keyword evidence="5" id="KW-0539">Nucleus</keyword>
<gene>
    <name evidence="9" type="ORF">TASK_LOCUS2587</name>
</gene>
<dbReference type="Gene3D" id="1.10.274.30">
    <property type="entry name" value="MRG domain"/>
    <property type="match status" value="1"/>
</dbReference>
<dbReference type="InterPro" id="IPR008676">
    <property type="entry name" value="MRG"/>
</dbReference>
<dbReference type="STRING" id="60517.A0A0R3VYU2"/>
<dbReference type="AlphaFoldDB" id="A0A0R3VYU2"/>
<evidence type="ECO:0000259" key="8">
    <source>
        <dbReference type="Pfam" id="PF22732"/>
    </source>
</evidence>
<feature type="domain" description="MSL3 chromodomain-like" evidence="8">
    <location>
        <begin position="8"/>
        <end position="85"/>
    </location>
</feature>
<keyword evidence="10" id="KW-1185">Reference proteome</keyword>
<dbReference type="GO" id="GO:0005634">
    <property type="term" value="C:nucleus"/>
    <property type="evidence" value="ECO:0007669"/>
    <property type="project" value="UniProtKB-SubCell"/>
</dbReference>
<comment type="subcellular location">
    <subcellularLocation>
        <location evidence="1">Nucleus</location>
    </subcellularLocation>
</comment>
<name>A0A0R3VYU2_TAEAS</name>
<feature type="region of interest" description="Disordered" evidence="6">
    <location>
        <begin position="128"/>
        <end position="158"/>
    </location>
</feature>
<evidence type="ECO:0000256" key="1">
    <source>
        <dbReference type="ARBA" id="ARBA00004123"/>
    </source>
</evidence>
<evidence type="ECO:0000256" key="6">
    <source>
        <dbReference type="SAM" id="MobiDB-lite"/>
    </source>
</evidence>
<sequence length="303" mass="34840">MPPTAHKYEVGDRLFCFEPDPSKAKLIYQAKVTQLCGFTSSGRSRVPLYFVHFLGWKQKWDREVSEDLLMDINNFTRMLKQKIDELAIKIKDKEKRKERIDTVLMSAAKARDDVDWDTLPGTWQKNEQLSKGRASNFSLESSQSQPQSESLEETELDPDSLAQTNFESLEAHANFAPKIKLPDTLYAILESHCRPYETSRGSSVRPFIPVPSWCSVLHLLQTYLNGFPYFMSVNNSMGLNRGNNALFPSTVSRERFSKAASTAYMKTDRSRRLCAEFCCSVRILFDALLEEYLLYPNEEKNRS</sequence>
<dbReference type="PANTHER" id="PTHR10880:SF15">
    <property type="entry name" value="MSL COMPLEX SUBUNIT 3"/>
    <property type="match status" value="1"/>
</dbReference>
<evidence type="ECO:0000256" key="4">
    <source>
        <dbReference type="ARBA" id="ARBA00023163"/>
    </source>
</evidence>
<protein>
    <submittedName>
        <fullName evidence="11">MRG domain-containing protein</fullName>
    </submittedName>
</protein>
<dbReference type="SUPFAM" id="SSF54160">
    <property type="entry name" value="Chromo domain-like"/>
    <property type="match status" value="1"/>
</dbReference>
<evidence type="ECO:0000313" key="10">
    <source>
        <dbReference type="Proteomes" id="UP000282613"/>
    </source>
</evidence>
<evidence type="ECO:0000259" key="7">
    <source>
        <dbReference type="Pfam" id="PF05712"/>
    </source>
</evidence>
<dbReference type="InterPro" id="IPR053820">
    <property type="entry name" value="MSL3_chromo-like"/>
</dbReference>
<reference evidence="11" key="1">
    <citation type="submission" date="2017-02" db="UniProtKB">
        <authorList>
            <consortium name="WormBaseParasite"/>
        </authorList>
    </citation>
    <scope>IDENTIFICATION</scope>
</reference>
<dbReference type="Proteomes" id="UP000282613">
    <property type="component" value="Unassembled WGS sequence"/>
</dbReference>
<feature type="compositionally biased region" description="Low complexity" evidence="6">
    <location>
        <begin position="138"/>
        <end position="149"/>
    </location>
</feature>
<dbReference type="InterPro" id="IPR016197">
    <property type="entry name" value="Chromo-like_dom_sf"/>
</dbReference>
<keyword evidence="2" id="KW-0156">Chromatin regulator</keyword>
<evidence type="ECO:0000313" key="11">
    <source>
        <dbReference type="WBParaSite" id="TASK_0000258601-mRNA-1"/>
    </source>
</evidence>
<dbReference type="GO" id="GO:0035267">
    <property type="term" value="C:NuA4 histone acetyltransferase complex"/>
    <property type="evidence" value="ECO:0007669"/>
    <property type="project" value="TreeGrafter"/>
</dbReference>
<organism evidence="11">
    <name type="scientific">Taenia asiatica</name>
    <name type="common">Asian tapeworm</name>
    <dbReference type="NCBI Taxonomy" id="60517"/>
    <lineage>
        <taxon>Eukaryota</taxon>
        <taxon>Metazoa</taxon>
        <taxon>Spiralia</taxon>
        <taxon>Lophotrochozoa</taxon>
        <taxon>Platyhelminthes</taxon>
        <taxon>Cestoda</taxon>
        <taxon>Eucestoda</taxon>
        <taxon>Cyclophyllidea</taxon>
        <taxon>Taeniidae</taxon>
        <taxon>Taenia</taxon>
    </lineage>
</organism>
<proteinExistence type="predicted"/>